<feature type="region of interest" description="Disordered" evidence="1">
    <location>
        <begin position="93"/>
        <end position="123"/>
    </location>
</feature>
<gene>
    <name evidence="2" type="ORF">mPipKuh1_010158</name>
</gene>
<organism evidence="2 3">
    <name type="scientific">Pipistrellus kuhlii</name>
    <name type="common">Kuhl's pipistrelle</name>
    <dbReference type="NCBI Taxonomy" id="59472"/>
    <lineage>
        <taxon>Eukaryota</taxon>
        <taxon>Metazoa</taxon>
        <taxon>Chordata</taxon>
        <taxon>Craniata</taxon>
        <taxon>Vertebrata</taxon>
        <taxon>Euteleostomi</taxon>
        <taxon>Mammalia</taxon>
        <taxon>Eutheria</taxon>
        <taxon>Laurasiatheria</taxon>
        <taxon>Chiroptera</taxon>
        <taxon>Yangochiroptera</taxon>
        <taxon>Vespertilionidae</taxon>
        <taxon>Pipistrellus</taxon>
    </lineage>
</organism>
<keyword evidence="3" id="KW-1185">Reference proteome</keyword>
<evidence type="ECO:0000256" key="1">
    <source>
        <dbReference type="SAM" id="MobiDB-lite"/>
    </source>
</evidence>
<comment type="caution">
    <text evidence="2">The sequence shown here is derived from an EMBL/GenBank/DDBJ whole genome shotgun (WGS) entry which is preliminary data.</text>
</comment>
<evidence type="ECO:0000313" key="3">
    <source>
        <dbReference type="Proteomes" id="UP000558488"/>
    </source>
</evidence>
<sequence length="213" mass="23032">MRRIPVREPAREGAGALGTCSACGWPGTGGRAVPVRAGHAPWWSSPWAEGVPPLCGTKQEVEFYSTSCCFQGLRGRPPLPVRVHLLLPGVGEGGGRRGAAPAGPRGRGATGPEGNRHYAEPLGPRESRGVSPWKLLRSLFIQGIFLLESLGCLFCVETRSFLNIEKERTAPAFLPSWRHWLPWKNCQDLTGFQQPPCSARLSAGQACGSRLRV</sequence>
<accession>A0A7J7YMH6</accession>
<protein>
    <submittedName>
        <fullName evidence="2">Uncharacterized protein</fullName>
    </submittedName>
</protein>
<proteinExistence type="predicted"/>
<evidence type="ECO:0000313" key="2">
    <source>
        <dbReference type="EMBL" id="KAF6363161.1"/>
    </source>
</evidence>
<name>A0A7J7YMH6_PIPKU</name>
<dbReference type="EMBL" id="JACAGB010000005">
    <property type="protein sequence ID" value="KAF6363161.1"/>
    <property type="molecule type" value="Genomic_DNA"/>
</dbReference>
<feature type="compositionally biased region" description="Basic and acidic residues" evidence="1">
    <location>
        <begin position="114"/>
        <end position="123"/>
    </location>
</feature>
<dbReference type="Proteomes" id="UP000558488">
    <property type="component" value="Unassembled WGS sequence"/>
</dbReference>
<dbReference type="AlphaFoldDB" id="A0A7J7YMH6"/>
<reference evidence="2 3" key="1">
    <citation type="journal article" date="2020" name="Nature">
        <title>Six reference-quality genomes reveal evolution of bat adaptations.</title>
        <authorList>
            <person name="Jebb D."/>
            <person name="Huang Z."/>
            <person name="Pippel M."/>
            <person name="Hughes G.M."/>
            <person name="Lavrichenko K."/>
            <person name="Devanna P."/>
            <person name="Winkler S."/>
            <person name="Jermiin L.S."/>
            <person name="Skirmuntt E.C."/>
            <person name="Katzourakis A."/>
            <person name="Burkitt-Gray L."/>
            <person name="Ray D.A."/>
            <person name="Sullivan K.A.M."/>
            <person name="Roscito J.G."/>
            <person name="Kirilenko B.M."/>
            <person name="Davalos L.M."/>
            <person name="Corthals A.P."/>
            <person name="Power M.L."/>
            <person name="Jones G."/>
            <person name="Ransome R.D."/>
            <person name="Dechmann D.K.N."/>
            <person name="Locatelli A.G."/>
            <person name="Puechmaille S.J."/>
            <person name="Fedrigo O."/>
            <person name="Jarvis E.D."/>
            <person name="Hiller M."/>
            <person name="Vernes S.C."/>
            <person name="Myers E.W."/>
            <person name="Teeling E.C."/>
        </authorList>
    </citation>
    <scope>NUCLEOTIDE SEQUENCE [LARGE SCALE GENOMIC DNA]</scope>
    <source>
        <strain evidence="2">MPipKuh1</strain>
        <tissue evidence="2">Flight muscle</tissue>
    </source>
</reference>